<dbReference type="STRING" id="519424.AZF04_07340"/>
<accession>A0A161PJ75</accession>
<sequence>MSVGVLAHLFGQKPYKELAEDVASKGFNHIQLALWKAVADYDFTKPGKLNPGLAKDMAKQFAKNNVSVSVFACYLHFFEKDKDLHKENLERFKELIRYARYFGHPVVAAEVGKSEDGKFHQDDWDRLKSALEELAEEAKKWGTGIAIEPAHGHLIGTARELKLMLDKIDASNIGVVLDPGNLMTEENFHRQDEVIEEAFELLGDKIVACHAKDRYFDQDGKLAVTPAGLGEMNYELYLKLLHQYKPHCEIIMEEASPERMLASKEYIEKIREKVML</sequence>
<evidence type="ECO:0000313" key="2">
    <source>
        <dbReference type="EMBL" id="KYG29331.1"/>
    </source>
</evidence>
<feature type="domain" description="Xylose isomerase-like TIM barrel" evidence="1">
    <location>
        <begin position="20"/>
        <end position="260"/>
    </location>
</feature>
<dbReference type="GO" id="GO:0016853">
    <property type="term" value="F:isomerase activity"/>
    <property type="evidence" value="ECO:0007669"/>
    <property type="project" value="UniProtKB-KW"/>
</dbReference>
<proteinExistence type="predicted"/>
<name>A0A161PJ75_9BACI</name>
<dbReference type="PANTHER" id="PTHR12110:SF21">
    <property type="entry name" value="XYLOSE ISOMERASE-LIKE TIM BARREL DOMAIN-CONTAINING PROTEIN"/>
    <property type="match status" value="1"/>
</dbReference>
<dbReference type="InterPro" id="IPR050312">
    <property type="entry name" value="IolE/XylAMocC-like"/>
</dbReference>
<dbReference type="SUPFAM" id="SSF51658">
    <property type="entry name" value="Xylose isomerase-like"/>
    <property type="match status" value="1"/>
</dbReference>
<dbReference type="Pfam" id="PF01261">
    <property type="entry name" value="AP_endonuc_2"/>
    <property type="match status" value="1"/>
</dbReference>
<dbReference type="EMBL" id="LTAO01000023">
    <property type="protein sequence ID" value="KYG29331.1"/>
    <property type="molecule type" value="Genomic_DNA"/>
</dbReference>
<dbReference type="RefSeq" id="WP_061949140.1">
    <property type="nucleotide sequence ID" value="NZ_LTAO01000023.1"/>
</dbReference>
<dbReference type="OrthoDB" id="2063291at2"/>
<organism evidence="2 3">
    <name type="scientific">Alkalihalobacillus trypoxylicola</name>
    <dbReference type="NCBI Taxonomy" id="519424"/>
    <lineage>
        <taxon>Bacteria</taxon>
        <taxon>Bacillati</taxon>
        <taxon>Bacillota</taxon>
        <taxon>Bacilli</taxon>
        <taxon>Bacillales</taxon>
        <taxon>Bacillaceae</taxon>
        <taxon>Alkalihalobacillus</taxon>
    </lineage>
</organism>
<comment type="caution">
    <text evidence="2">The sequence shown here is derived from an EMBL/GenBank/DDBJ whole genome shotgun (WGS) entry which is preliminary data.</text>
</comment>
<evidence type="ECO:0000313" key="3">
    <source>
        <dbReference type="Proteomes" id="UP000075806"/>
    </source>
</evidence>
<dbReference type="AlphaFoldDB" id="A0A161PJ75"/>
<dbReference type="Gene3D" id="3.20.20.150">
    <property type="entry name" value="Divalent-metal-dependent TIM barrel enzymes"/>
    <property type="match status" value="1"/>
</dbReference>
<protein>
    <submittedName>
        <fullName evidence="2">Sugar phosphate isomerase</fullName>
    </submittedName>
</protein>
<keyword evidence="2" id="KW-0413">Isomerase</keyword>
<keyword evidence="3" id="KW-1185">Reference proteome</keyword>
<reference evidence="2" key="1">
    <citation type="submission" date="2016-02" db="EMBL/GenBank/DDBJ databases">
        <title>Genome sequence of Bacillus trypoxylicola KCTC 13244(T).</title>
        <authorList>
            <person name="Jeong H."/>
            <person name="Park S.-H."/>
            <person name="Choi S.-K."/>
        </authorList>
    </citation>
    <scope>NUCLEOTIDE SEQUENCE [LARGE SCALE GENOMIC DNA]</scope>
    <source>
        <strain evidence="2">KCTC 13244</strain>
    </source>
</reference>
<evidence type="ECO:0000259" key="1">
    <source>
        <dbReference type="Pfam" id="PF01261"/>
    </source>
</evidence>
<dbReference type="PANTHER" id="PTHR12110">
    <property type="entry name" value="HYDROXYPYRUVATE ISOMERASE"/>
    <property type="match status" value="1"/>
</dbReference>
<dbReference type="InterPro" id="IPR036237">
    <property type="entry name" value="Xyl_isomerase-like_sf"/>
</dbReference>
<dbReference type="InterPro" id="IPR013022">
    <property type="entry name" value="Xyl_isomerase-like_TIM-brl"/>
</dbReference>
<gene>
    <name evidence="2" type="ORF">AZF04_07340</name>
</gene>
<dbReference type="Proteomes" id="UP000075806">
    <property type="component" value="Unassembled WGS sequence"/>
</dbReference>